<dbReference type="STRING" id="767519.SAMN05216559_0781"/>
<dbReference type="Gene3D" id="3.30.460.10">
    <property type="entry name" value="Beta Polymerase, domain 2"/>
    <property type="match status" value="1"/>
</dbReference>
<evidence type="ECO:0000313" key="2">
    <source>
        <dbReference type="EMBL" id="SFR90327.1"/>
    </source>
</evidence>
<evidence type="ECO:0000313" key="3">
    <source>
        <dbReference type="Proteomes" id="UP000199062"/>
    </source>
</evidence>
<dbReference type="InterPro" id="IPR041633">
    <property type="entry name" value="Polbeta"/>
</dbReference>
<dbReference type="OrthoDB" id="61846at2157"/>
<dbReference type="Proteomes" id="UP000199062">
    <property type="component" value="Unassembled WGS sequence"/>
</dbReference>
<dbReference type="CDD" id="cd05403">
    <property type="entry name" value="NT_KNTase_like"/>
    <property type="match status" value="1"/>
</dbReference>
<name>A0A1I6KGJ3_9EURY</name>
<proteinExistence type="predicted"/>
<organism evidence="2 3">
    <name type="scientific">Halomicrobium zhouii</name>
    <dbReference type="NCBI Taxonomy" id="767519"/>
    <lineage>
        <taxon>Archaea</taxon>
        <taxon>Methanobacteriati</taxon>
        <taxon>Methanobacteriota</taxon>
        <taxon>Stenosarchaea group</taxon>
        <taxon>Halobacteria</taxon>
        <taxon>Halobacteriales</taxon>
        <taxon>Haloarculaceae</taxon>
        <taxon>Halomicrobium</taxon>
    </lineage>
</organism>
<dbReference type="SUPFAM" id="SSF81301">
    <property type="entry name" value="Nucleotidyltransferase"/>
    <property type="match status" value="1"/>
</dbReference>
<evidence type="ECO:0000259" key="1">
    <source>
        <dbReference type="Pfam" id="PF18765"/>
    </source>
</evidence>
<dbReference type="RefSeq" id="WP_089814050.1">
    <property type="nucleotide sequence ID" value="NZ_FOZK01000001.1"/>
</dbReference>
<dbReference type="NCBIfam" id="NF047752">
    <property type="entry name" value="MntA_antitoxin"/>
    <property type="match status" value="1"/>
</dbReference>
<dbReference type="PANTHER" id="PTHR43852">
    <property type="entry name" value="NUCLEOTIDYLTRANSFERASE"/>
    <property type="match status" value="1"/>
</dbReference>
<gene>
    <name evidence="2" type="ORF">SAMN05216559_0781</name>
</gene>
<sequence>MDEPGEPAIDEVDVEGMREYLAGEEVVFALLFGSHARGTADASSDVDVALRFPGEMDAHERFRRRNRIDAALQEYADGFVDVSDISSLPIPVAHAALRDGVRLVGDEQTIDEYRTQVQTEYESSSAARKADDEAFIERLARGEI</sequence>
<dbReference type="InterPro" id="IPR043519">
    <property type="entry name" value="NT_sf"/>
</dbReference>
<keyword evidence="2" id="KW-0808">Transferase</keyword>
<reference evidence="2 3" key="1">
    <citation type="submission" date="2016-10" db="EMBL/GenBank/DDBJ databases">
        <authorList>
            <person name="de Groot N.N."/>
        </authorList>
    </citation>
    <scope>NUCLEOTIDE SEQUENCE [LARGE SCALE GENOMIC DNA]</scope>
    <source>
        <strain evidence="2 3">CGMCC 1.10457</strain>
    </source>
</reference>
<dbReference type="EMBL" id="FOZK01000001">
    <property type="protein sequence ID" value="SFR90327.1"/>
    <property type="molecule type" value="Genomic_DNA"/>
</dbReference>
<feature type="domain" description="Polymerase beta nucleotidyltransferase" evidence="1">
    <location>
        <begin position="19"/>
        <end position="106"/>
    </location>
</feature>
<dbReference type="InterPro" id="IPR052930">
    <property type="entry name" value="TA_antitoxin_MntA"/>
</dbReference>
<protein>
    <submittedName>
        <fullName evidence="2">Predicted nucleotidyltransferase</fullName>
    </submittedName>
</protein>
<dbReference type="AlphaFoldDB" id="A0A1I6KGJ3"/>
<dbReference type="PANTHER" id="PTHR43852:SF2">
    <property type="entry name" value="PROTEIN ADENYLYLTRANSFERASE MNTA"/>
    <property type="match status" value="1"/>
</dbReference>
<dbReference type="Pfam" id="PF18765">
    <property type="entry name" value="Polbeta"/>
    <property type="match status" value="1"/>
</dbReference>
<keyword evidence="3" id="KW-1185">Reference proteome</keyword>
<dbReference type="GO" id="GO:0016740">
    <property type="term" value="F:transferase activity"/>
    <property type="evidence" value="ECO:0007669"/>
    <property type="project" value="UniProtKB-KW"/>
</dbReference>
<accession>A0A1I6KGJ3</accession>